<protein>
    <submittedName>
        <fullName evidence="1">Uncharacterized protein</fullName>
    </submittedName>
</protein>
<name>A0ACC2NXD2_9HYME</name>
<accession>A0ACC2NXD2</accession>
<dbReference type="EMBL" id="CM056742">
    <property type="protein sequence ID" value="KAJ8674877.1"/>
    <property type="molecule type" value="Genomic_DNA"/>
</dbReference>
<proteinExistence type="predicted"/>
<keyword evidence="2" id="KW-1185">Reference proteome</keyword>
<evidence type="ECO:0000313" key="1">
    <source>
        <dbReference type="EMBL" id="KAJ8674877.1"/>
    </source>
</evidence>
<organism evidence="1 2">
    <name type="scientific">Eretmocerus hayati</name>
    <dbReference type="NCBI Taxonomy" id="131215"/>
    <lineage>
        <taxon>Eukaryota</taxon>
        <taxon>Metazoa</taxon>
        <taxon>Ecdysozoa</taxon>
        <taxon>Arthropoda</taxon>
        <taxon>Hexapoda</taxon>
        <taxon>Insecta</taxon>
        <taxon>Pterygota</taxon>
        <taxon>Neoptera</taxon>
        <taxon>Endopterygota</taxon>
        <taxon>Hymenoptera</taxon>
        <taxon>Apocrita</taxon>
        <taxon>Proctotrupomorpha</taxon>
        <taxon>Chalcidoidea</taxon>
        <taxon>Aphelinidae</taxon>
        <taxon>Aphelininae</taxon>
        <taxon>Eretmocerus</taxon>
    </lineage>
</organism>
<evidence type="ECO:0000313" key="2">
    <source>
        <dbReference type="Proteomes" id="UP001239111"/>
    </source>
</evidence>
<comment type="caution">
    <text evidence="1">The sequence shown here is derived from an EMBL/GenBank/DDBJ whole genome shotgun (WGS) entry which is preliminary data.</text>
</comment>
<reference evidence="1" key="1">
    <citation type="submission" date="2023-04" db="EMBL/GenBank/DDBJ databases">
        <title>A chromosome-level genome assembly of the parasitoid wasp Eretmocerus hayati.</title>
        <authorList>
            <person name="Zhong Y."/>
            <person name="Liu S."/>
            <person name="Liu Y."/>
        </authorList>
    </citation>
    <scope>NUCLEOTIDE SEQUENCE</scope>
    <source>
        <strain evidence="1">ZJU_SS_LIU_2023</strain>
    </source>
</reference>
<dbReference type="Proteomes" id="UP001239111">
    <property type="component" value="Chromosome 2"/>
</dbReference>
<sequence length="1218" mass="138106">MIEGITRTAIECFCLGLNKELMPFMASKEPSTLEAAIGLAITYEKRNNQRRDLYAEQESQSRTGLKCTFCHTIEAGAGSRSEERPPDKISERSNPEAPPVPAVPIATVTPVKDMGSNQCYHCRGLDLAGDDMNYSLDLAGDDMNYSLDLAGDDMNYSLDLAGDDMNYSLDLAGDDMNCSLDLADDDLVLLRFRKIMTLIWNFSRFGIRIRDLLRAKFSLVDRRTWPGQFRSIPYKNEQMQNQLSEVIHAFSNERPSETVQKQYIDLMQAIRTGNEGLVQNLVNNGVPVNQLIDFPHLTPLHLAVQSRSKGIIKILLSKGADVNVKSWNGDTPLTLAAKTGNGSLIDILLSHNVCNCQDAHNFSHLHIASMRNRVDVVKKLLSINQGEHLNSKVLPSSIIWQGYTPLHLAVHFDCIETIEHLLRCGASILAVNSGGLTPLHLADFQRNARVIDILLSTHKNEFQNPDSPLGLTHFHIACTIDNKSFVEHFLKLGVSVDLVINLFQTPWCGWTPINFAVYYECPSVIEVLLKHGANLRVENLSRLLKYEFMMRNTIIYTPFTSRINERFEDMFDSSFYTQNRLFHKACVENDANTIGKLLTNPVVEASCRLIKPNWIGPSPLHLAVKYNSGEVLKCLLDLGIDIIVRDTEGKTPLHLAFYIKSNELLQMMLERLNDTKNVNDNNGLSLFHIVCTTGKLKLVQSFLHSGVDVNAQVWNRSELWAGFTPLHFACKYFQTEVVKILLDHRANLSIENGMHLNPFDFTVEKMITSSSFCHEKCYAILETILRNSPLENKEFNFRGISILHGLNFKYDEREYSVKELNKIIQIHRDKLNSRIVLPRKHVFNESTPLHIASYSLNVGFAKLMIDWGADPLIVNGEGKTPLEYLYGYQHYCDKLLSKWATTFFTLETVNQPSRPSHFHIACAIGRSNLVRCVLEVYSCEKVKKIFVNCLDDYGLTPLHAVLERKNTKPKSRQQITRLLLENGADANARDFEMNTPLHFAYRYGDVDVVKQLINHGADVNVRNLYGDIPLVKFCKNNSAEQISLLLENGADINLMDRTGNTCLSAMAGYTPRYVDIQNRNKTPYCIIAMLKHVKKLQIVGWYISEQNIRAYAKSVDMIKQLYNEAAFITECEREIESMTTVQIDHYTTLRDIVMKNVSGMASHCQNIDLQRMVESDDFHKKFPLYVGGESLPISIRFSGDFAIVKFLSLNIKSMFPVL</sequence>
<gene>
    <name evidence="1" type="ORF">QAD02_010663</name>
</gene>